<dbReference type="SUPFAM" id="SSF53597">
    <property type="entry name" value="Dihydrofolate reductase-like"/>
    <property type="match status" value="1"/>
</dbReference>
<dbReference type="InterPro" id="IPR050765">
    <property type="entry name" value="Riboflavin_Biosynth_HTPR"/>
</dbReference>
<proteinExistence type="predicted"/>
<protein>
    <submittedName>
        <fullName evidence="2">Dihydrofolate reductase family protein</fullName>
    </submittedName>
</protein>
<reference evidence="2 3" key="1">
    <citation type="submission" date="2023-04" db="EMBL/GenBank/DDBJ databases">
        <title>Antarctic isolates genomes.</title>
        <authorList>
            <person name="Dimov S.G."/>
        </authorList>
    </citation>
    <scope>NUCLEOTIDE SEQUENCE [LARGE SCALE GENOMIC DNA]</scope>
    <source>
        <strain evidence="2 3">AL19</strain>
    </source>
</reference>
<gene>
    <name evidence="2" type="ORF">QK289_15145</name>
</gene>
<dbReference type="EMBL" id="JASBQV010000037">
    <property type="protein sequence ID" value="MDI3236349.1"/>
    <property type="molecule type" value="Genomic_DNA"/>
</dbReference>
<dbReference type="PANTHER" id="PTHR38011:SF11">
    <property type="entry name" value="2,5-DIAMINO-6-RIBOSYLAMINO-4(3H)-PYRIMIDINONE 5'-PHOSPHATE REDUCTASE"/>
    <property type="match status" value="1"/>
</dbReference>
<organism evidence="2 3">
    <name type="scientific">Exiguobacterium antarcticum</name>
    <dbReference type="NCBI Taxonomy" id="132920"/>
    <lineage>
        <taxon>Bacteria</taxon>
        <taxon>Bacillati</taxon>
        <taxon>Bacillota</taxon>
        <taxon>Bacilli</taxon>
        <taxon>Bacillales</taxon>
        <taxon>Bacillales Family XII. Incertae Sedis</taxon>
        <taxon>Exiguobacterium</taxon>
    </lineage>
</organism>
<evidence type="ECO:0000313" key="2">
    <source>
        <dbReference type="EMBL" id="MDI3236349.1"/>
    </source>
</evidence>
<evidence type="ECO:0000313" key="3">
    <source>
        <dbReference type="Proteomes" id="UP001243286"/>
    </source>
</evidence>
<feature type="domain" description="Bacterial bifunctional deaminase-reductase C-terminal" evidence="1">
    <location>
        <begin position="6"/>
        <end position="163"/>
    </location>
</feature>
<dbReference type="InterPro" id="IPR002734">
    <property type="entry name" value="RibDG_C"/>
</dbReference>
<keyword evidence="3" id="KW-1185">Reference proteome</keyword>
<dbReference type="Gene3D" id="3.40.430.10">
    <property type="entry name" value="Dihydrofolate Reductase, subunit A"/>
    <property type="match status" value="1"/>
</dbReference>
<dbReference type="Pfam" id="PF01872">
    <property type="entry name" value="RibD_C"/>
    <property type="match status" value="1"/>
</dbReference>
<name>A0ABT6R5W7_9BACL</name>
<dbReference type="PRINTS" id="PR00070">
    <property type="entry name" value="DHFR"/>
</dbReference>
<accession>A0ABT6R5W7</accession>
<dbReference type="PANTHER" id="PTHR38011">
    <property type="entry name" value="DIHYDROFOLATE REDUCTASE FAMILY PROTEIN (AFU_ORTHOLOGUE AFUA_8G06820)"/>
    <property type="match status" value="1"/>
</dbReference>
<dbReference type="InterPro" id="IPR001796">
    <property type="entry name" value="DHFR_dom"/>
</dbReference>
<dbReference type="RefSeq" id="WP_014970348.1">
    <property type="nucleotide sequence ID" value="NZ_JASBQV010000037.1"/>
</dbReference>
<dbReference type="CDD" id="cd00209">
    <property type="entry name" value="DHFR"/>
    <property type="match status" value="1"/>
</dbReference>
<dbReference type="InterPro" id="IPR024072">
    <property type="entry name" value="DHFR-like_dom_sf"/>
</dbReference>
<dbReference type="Proteomes" id="UP001243286">
    <property type="component" value="Unassembled WGS sequence"/>
</dbReference>
<sequence>MTQTVLYIACSLDGKIARSNNSLDWLFAVEGDGDNGYAAFMQDVGAVIMGRKTFDEVLVLSEDYPYPNIDNYVLTRQTGKQSEHATFTNEPLDVLLDRIGPTVDGKIWLIGGGEVIQEALRLQRIDQLELAIAPVVLGSGIPLFPEGTLETRFRLTGCRPSGQFIMATYDVLK</sequence>
<comment type="caution">
    <text evidence="2">The sequence shown here is derived from an EMBL/GenBank/DDBJ whole genome shotgun (WGS) entry which is preliminary data.</text>
</comment>
<evidence type="ECO:0000259" key="1">
    <source>
        <dbReference type="Pfam" id="PF01872"/>
    </source>
</evidence>